<name>A0A1A7BZG2_9BURK</name>
<dbReference type="InterPro" id="IPR000073">
    <property type="entry name" value="AB_hydrolase_1"/>
</dbReference>
<proteinExistence type="predicted"/>
<comment type="caution">
    <text evidence="3">The sequence shown here is derived from an EMBL/GenBank/DDBJ whole genome shotgun (WGS) entry which is preliminary data.</text>
</comment>
<feature type="chain" id="PRO_5008355587" evidence="1">
    <location>
        <begin position="23"/>
        <end position="259"/>
    </location>
</feature>
<keyword evidence="1" id="KW-0732">Signal</keyword>
<dbReference type="PATRIC" id="fig|1747903.4.peg.993"/>
<accession>A0A1A7BZG2</accession>
<feature type="domain" description="AB hydrolase-1" evidence="2">
    <location>
        <begin position="38"/>
        <end position="251"/>
    </location>
</feature>
<keyword evidence="4" id="KW-1185">Reference proteome</keyword>
<dbReference type="InterPro" id="IPR052897">
    <property type="entry name" value="Sec-Metab_Biosynth_Hydrolase"/>
</dbReference>
<dbReference type="Proteomes" id="UP000092713">
    <property type="component" value="Unassembled WGS sequence"/>
</dbReference>
<evidence type="ECO:0000259" key="2">
    <source>
        <dbReference type="Pfam" id="PF12697"/>
    </source>
</evidence>
<sequence>MSSLPFKASLIAAAIASGAAFAPVHAAAPAQQNADTTVVLVHGAFADGSSWDKVIPLLQAKGLKVVAVQNPLTSLADDVAAAQRVIDAQTGRVILVGHSWGGTVITEAGTSDKVKALVYVAAFAPSEGEATGELGKDYPTPPGIGSLKADAAGFLYLPEESVRVNFAQDLPAAQTRLMAATQGPIQGKAFADKTTVAAWKNKPSYYIVAGKDRMIAPELEQAFAKKIKATTTVLQTSHVPMLSQPKQVAEVILAAAAMR</sequence>
<evidence type="ECO:0000313" key="4">
    <source>
        <dbReference type="Proteomes" id="UP000092713"/>
    </source>
</evidence>
<dbReference type="AlphaFoldDB" id="A0A1A7BZG2"/>
<organism evidence="3 4">
    <name type="scientific">Janthinobacterium psychrotolerans</name>
    <dbReference type="NCBI Taxonomy" id="1747903"/>
    <lineage>
        <taxon>Bacteria</taxon>
        <taxon>Pseudomonadati</taxon>
        <taxon>Pseudomonadota</taxon>
        <taxon>Betaproteobacteria</taxon>
        <taxon>Burkholderiales</taxon>
        <taxon>Oxalobacteraceae</taxon>
        <taxon>Janthinobacterium</taxon>
    </lineage>
</organism>
<dbReference type="Gene3D" id="3.40.50.1820">
    <property type="entry name" value="alpha/beta hydrolase"/>
    <property type="match status" value="1"/>
</dbReference>
<dbReference type="OrthoDB" id="9112061at2"/>
<dbReference type="SUPFAM" id="SSF53474">
    <property type="entry name" value="alpha/beta-Hydrolases"/>
    <property type="match status" value="1"/>
</dbReference>
<dbReference type="RefSeq" id="WP_065309718.1">
    <property type="nucleotide sequence ID" value="NZ_LOCQ01000060.1"/>
</dbReference>
<gene>
    <name evidence="3" type="ORF">ASR47_1003138</name>
</gene>
<protein>
    <submittedName>
        <fullName evidence="3">Pimeloyl-ACP methyl ester carboxylesterase</fullName>
    </submittedName>
</protein>
<feature type="signal peptide" evidence="1">
    <location>
        <begin position="1"/>
        <end position="22"/>
    </location>
</feature>
<dbReference type="InterPro" id="IPR029058">
    <property type="entry name" value="AB_hydrolase_fold"/>
</dbReference>
<dbReference type="PANTHER" id="PTHR37017:SF11">
    <property type="entry name" value="ESTERASE_LIPASE_THIOESTERASE DOMAIN-CONTAINING PROTEIN"/>
    <property type="match status" value="1"/>
</dbReference>
<evidence type="ECO:0000313" key="3">
    <source>
        <dbReference type="EMBL" id="OBV37478.1"/>
    </source>
</evidence>
<evidence type="ECO:0000256" key="1">
    <source>
        <dbReference type="SAM" id="SignalP"/>
    </source>
</evidence>
<dbReference type="PANTHER" id="PTHR37017">
    <property type="entry name" value="AB HYDROLASE-1 DOMAIN-CONTAINING PROTEIN-RELATED"/>
    <property type="match status" value="1"/>
</dbReference>
<dbReference type="EMBL" id="LOCQ01000060">
    <property type="protein sequence ID" value="OBV37478.1"/>
    <property type="molecule type" value="Genomic_DNA"/>
</dbReference>
<dbReference type="STRING" id="1747903.ASR47_1003138"/>
<dbReference type="Pfam" id="PF12697">
    <property type="entry name" value="Abhydrolase_6"/>
    <property type="match status" value="1"/>
</dbReference>
<reference evidence="3 4" key="1">
    <citation type="submission" date="2016-04" db="EMBL/GenBank/DDBJ databases">
        <title>Draft genome sequence of Janthinobacterium psychrotolerans sp. nov., isolated from freshwater sediments in Denmark.</title>
        <authorList>
            <person name="Gong X."/>
            <person name="Skrivergaard S."/>
            <person name="Korsgaard B.S."/>
            <person name="Schreiber L."/>
            <person name="Marshall I.P."/>
            <person name="Finster K."/>
            <person name="Schramm A."/>
        </authorList>
    </citation>
    <scope>NUCLEOTIDE SEQUENCE [LARGE SCALE GENOMIC DNA]</scope>
    <source>
        <strain evidence="3 4">S3-2</strain>
    </source>
</reference>